<organism evidence="1 2">
    <name type="scientific">Mycobacterium pseudokansasii</name>
    <dbReference type="NCBI Taxonomy" id="2341080"/>
    <lineage>
        <taxon>Bacteria</taxon>
        <taxon>Bacillati</taxon>
        <taxon>Actinomycetota</taxon>
        <taxon>Actinomycetes</taxon>
        <taxon>Mycobacteriales</taxon>
        <taxon>Mycobacteriaceae</taxon>
        <taxon>Mycobacterium</taxon>
    </lineage>
</organism>
<gene>
    <name evidence="1" type="ORF">LAUMK142_03673</name>
</gene>
<evidence type="ECO:0000313" key="1">
    <source>
        <dbReference type="EMBL" id="VBA52684.1"/>
    </source>
</evidence>
<dbReference type="GO" id="GO:0032259">
    <property type="term" value="P:methylation"/>
    <property type="evidence" value="ECO:0007669"/>
    <property type="project" value="UniProtKB-KW"/>
</dbReference>
<dbReference type="EC" id="2.1.1.-" evidence="1"/>
<accession>A0A498QZF7</accession>
<dbReference type="Proteomes" id="UP000268285">
    <property type="component" value="Unassembled WGS sequence"/>
</dbReference>
<sequence length="79" mass="8785">MHRCIQAKWREHGFDLEFADLGYEGERNDVGGYLDQLGWRSAATRMSRLLADSGLAAIPQTNDSVSMADTIYYSSVLGV</sequence>
<evidence type="ECO:0000313" key="2">
    <source>
        <dbReference type="Proteomes" id="UP000268285"/>
    </source>
</evidence>
<dbReference type="EMBL" id="UPHU01000001">
    <property type="protein sequence ID" value="VBA52684.1"/>
    <property type="molecule type" value="Genomic_DNA"/>
</dbReference>
<keyword evidence="2" id="KW-1185">Reference proteome</keyword>
<protein>
    <submittedName>
        <fullName evidence="1">S-adenosyl-L-methionine-dependent methyltransferase</fullName>
        <ecNumber evidence="1">2.1.1.-</ecNumber>
    </submittedName>
</protein>
<dbReference type="AlphaFoldDB" id="A0A498QZF7"/>
<reference evidence="1 2" key="1">
    <citation type="submission" date="2018-09" db="EMBL/GenBank/DDBJ databases">
        <authorList>
            <person name="Tagini F."/>
        </authorList>
    </citation>
    <scope>NUCLEOTIDE SEQUENCE [LARGE SCALE GENOMIC DNA]</scope>
    <source>
        <strain evidence="1 2">MK142</strain>
    </source>
</reference>
<proteinExistence type="predicted"/>
<name>A0A498QZF7_9MYCO</name>
<keyword evidence="1" id="KW-0489">Methyltransferase</keyword>
<keyword evidence="1" id="KW-0808">Transferase</keyword>
<dbReference type="GO" id="GO:0008168">
    <property type="term" value="F:methyltransferase activity"/>
    <property type="evidence" value="ECO:0007669"/>
    <property type="project" value="UniProtKB-KW"/>
</dbReference>